<evidence type="ECO:0000313" key="3">
    <source>
        <dbReference type="EMBL" id="KAJ6219894.1"/>
    </source>
</evidence>
<keyword evidence="4" id="KW-1185">Reference proteome</keyword>
<name>A0A9Q0RML2_BLOTA</name>
<evidence type="ECO:0000256" key="2">
    <source>
        <dbReference type="SAM" id="Phobius"/>
    </source>
</evidence>
<accession>A0A9Q0RML2</accession>
<evidence type="ECO:0000256" key="1">
    <source>
        <dbReference type="SAM" id="MobiDB-lite"/>
    </source>
</evidence>
<protein>
    <submittedName>
        <fullName evidence="3">Uncharacterized protein</fullName>
    </submittedName>
</protein>
<reference evidence="3" key="1">
    <citation type="submission" date="2022-12" db="EMBL/GenBank/DDBJ databases">
        <title>Genome assemblies of Blomia tropicalis.</title>
        <authorList>
            <person name="Cui Y."/>
        </authorList>
    </citation>
    <scope>NUCLEOTIDE SEQUENCE</scope>
    <source>
        <tissue evidence="3">Adult mites</tissue>
    </source>
</reference>
<organism evidence="3 4">
    <name type="scientific">Blomia tropicalis</name>
    <name type="common">Mite</name>
    <dbReference type="NCBI Taxonomy" id="40697"/>
    <lineage>
        <taxon>Eukaryota</taxon>
        <taxon>Metazoa</taxon>
        <taxon>Ecdysozoa</taxon>
        <taxon>Arthropoda</taxon>
        <taxon>Chelicerata</taxon>
        <taxon>Arachnida</taxon>
        <taxon>Acari</taxon>
        <taxon>Acariformes</taxon>
        <taxon>Sarcoptiformes</taxon>
        <taxon>Astigmata</taxon>
        <taxon>Glycyphagoidea</taxon>
        <taxon>Echimyopodidae</taxon>
        <taxon>Blomia</taxon>
    </lineage>
</organism>
<keyword evidence="2" id="KW-0472">Membrane</keyword>
<dbReference type="Proteomes" id="UP001142055">
    <property type="component" value="Chromosome 2"/>
</dbReference>
<sequence>MAKPIVDNDHRSPEFSSFHSSSFDCYNNCEYNVSTHNRRLPLWYDGRRRRRPPRLLDRMDTPRLEKKTTVTNTVAVNLAIITRNTSTSTIMPLRRIYDKLKVMLITMIVFCATITSCQTLYSVIGK</sequence>
<keyword evidence="2" id="KW-0812">Transmembrane</keyword>
<evidence type="ECO:0000313" key="4">
    <source>
        <dbReference type="Proteomes" id="UP001142055"/>
    </source>
</evidence>
<keyword evidence="2" id="KW-1133">Transmembrane helix</keyword>
<dbReference type="AlphaFoldDB" id="A0A9Q0RML2"/>
<dbReference type="EMBL" id="JAPWDV010000002">
    <property type="protein sequence ID" value="KAJ6219894.1"/>
    <property type="molecule type" value="Genomic_DNA"/>
</dbReference>
<feature type="region of interest" description="Disordered" evidence="1">
    <location>
        <begin position="1"/>
        <end position="20"/>
    </location>
</feature>
<proteinExistence type="predicted"/>
<feature type="compositionally biased region" description="Basic and acidic residues" evidence="1">
    <location>
        <begin position="1"/>
        <end position="13"/>
    </location>
</feature>
<feature type="transmembrane region" description="Helical" evidence="2">
    <location>
        <begin position="102"/>
        <end position="124"/>
    </location>
</feature>
<comment type="caution">
    <text evidence="3">The sequence shown here is derived from an EMBL/GenBank/DDBJ whole genome shotgun (WGS) entry which is preliminary data.</text>
</comment>
<gene>
    <name evidence="3" type="ORF">RDWZM_005706</name>
</gene>